<evidence type="ECO:0000256" key="8">
    <source>
        <dbReference type="ARBA" id="ARBA00022692"/>
    </source>
</evidence>
<keyword evidence="11 13" id="KW-0472">Membrane</keyword>
<feature type="transmembrane region" description="Helical" evidence="13">
    <location>
        <begin position="238"/>
        <end position="266"/>
    </location>
</feature>
<evidence type="ECO:0000313" key="15">
    <source>
        <dbReference type="Proteomes" id="UP001597120"/>
    </source>
</evidence>
<keyword evidence="7" id="KW-1003">Cell membrane</keyword>
<evidence type="ECO:0000256" key="5">
    <source>
        <dbReference type="ARBA" id="ARBA00022448"/>
    </source>
</evidence>
<dbReference type="Pfam" id="PF01554">
    <property type="entry name" value="MatE"/>
    <property type="match status" value="2"/>
</dbReference>
<evidence type="ECO:0000256" key="3">
    <source>
        <dbReference type="ARBA" id="ARBA00010199"/>
    </source>
</evidence>
<feature type="transmembrane region" description="Helical" evidence="13">
    <location>
        <begin position="50"/>
        <end position="73"/>
    </location>
</feature>
<feature type="transmembrane region" description="Helical" evidence="13">
    <location>
        <begin position="194"/>
        <end position="217"/>
    </location>
</feature>
<feature type="transmembrane region" description="Helical" evidence="13">
    <location>
        <begin position="133"/>
        <end position="150"/>
    </location>
</feature>
<feature type="transmembrane region" description="Helical" evidence="13">
    <location>
        <begin position="319"/>
        <end position="339"/>
    </location>
</feature>
<organism evidence="14 15">
    <name type="scientific">Paenibacillus residui</name>
    <dbReference type="NCBI Taxonomy" id="629724"/>
    <lineage>
        <taxon>Bacteria</taxon>
        <taxon>Bacillati</taxon>
        <taxon>Bacillota</taxon>
        <taxon>Bacilli</taxon>
        <taxon>Bacillales</taxon>
        <taxon>Paenibacillaceae</taxon>
        <taxon>Paenibacillus</taxon>
    </lineage>
</organism>
<evidence type="ECO:0000256" key="4">
    <source>
        <dbReference type="ARBA" id="ARBA00020268"/>
    </source>
</evidence>
<dbReference type="NCBIfam" id="TIGR00797">
    <property type="entry name" value="matE"/>
    <property type="match status" value="1"/>
</dbReference>
<evidence type="ECO:0000256" key="6">
    <source>
        <dbReference type="ARBA" id="ARBA00022449"/>
    </source>
</evidence>
<feature type="transmembrane region" description="Helical" evidence="13">
    <location>
        <begin position="94"/>
        <end position="113"/>
    </location>
</feature>
<comment type="subcellular location">
    <subcellularLocation>
        <location evidence="2">Cell membrane</location>
        <topology evidence="2">Multi-pass membrane protein</topology>
    </subcellularLocation>
</comment>
<keyword evidence="5" id="KW-0813">Transport</keyword>
<keyword evidence="6" id="KW-0050">Antiport</keyword>
<comment type="similarity">
    <text evidence="3">Belongs to the multi antimicrobial extrusion (MATE) (TC 2.A.66.1) family.</text>
</comment>
<evidence type="ECO:0000256" key="11">
    <source>
        <dbReference type="ARBA" id="ARBA00023136"/>
    </source>
</evidence>
<accession>A0ABW3D8P5</accession>
<keyword evidence="9 13" id="KW-1133">Transmembrane helix</keyword>
<evidence type="ECO:0000256" key="10">
    <source>
        <dbReference type="ARBA" id="ARBA00023065"/>
    </source>
</evidence>
<dbReference type="InterPro" id="IPR002528">
    <property type="entry name" value="MATE_fam"/>
</dbReference>
<feature type="transmembrane region" description="Helical" evidence="13">
    <location>
        <begin position="389"/>
        <end position="412"/>
    </location>
</feature>
<feature type="transmembrane region" description="Helical" evidence="13">
    <location>
        <begin position="418"/>
        <end position="441"/>
    </location>
</feature>
<sequence length="455" mass="49238">MKQTFTLRQKLSTLLIVLLPILVTQLASYAMNFFDTVMSGNVSPEDLAGVAIGSSLWVPVSTGLTGILLAVTPTVAQLIGAEQKKLVPLSVMQALYLSVAISGVLILIGMFALDAILGLMQLEAAVHDVAKNYLIALAFGVFPLFMYTVLRCFIDALGHTRVTMFITLLSLPINVFLNYVLIFGKYGFPAMGGVGAGIATAITYWCICLIAAIVVYRNEPFTHFQVLKKFPSVSLAEWFVLLKIGVPIGLAIMLETGIFAAVTLLMSNFNTITIAAHQAAINFASFLYMVPLSISMGLTILVGFEVGARRIADARQYSYIGIAMAVFMSVLCAIALFIFNKQAAGLYSNDSAVIELTKQFLYFAIFFQLSDAIAAPIQGALRGYKDVNVTFIVALISFWGIGLPTGYLLANYTSLGAFGYWIGLISGLAMGAVCLLLRLLYVQRKTSRTAVLNHV</sequence>
<proteinExistence type="inferred from homology"/>
<dbReference type="InterPro" id="IPR050222">
    <property type="entry name" value="MATE_MdtK"/>
</dbReference>
<feature type="transmembrane region" description="Helical" evidence="13">
    <location>
        <begin position="286"/>
        <end position="307"/>
    </location>
</feature>
<keyword evidence="10" id="KW-0406">Ion transport</keyword>
<evidence type="ECO:0000313" key="14">
    <source>
        <dbReference type="EMBL" id="MFD0869832.1"/>
    </source>
</evidence>
<dbReference type="PANTHER" id="PTHR43298">
    <property type="entry name" value="MULTIDRUG RESISTANCE PROTEIN NORM-RELATED"/>
    <property type="match status" value="1"/>
</dbReference>
<dbReference type="CDD" id="cd13131">
    <property type="entry name" value="MATE_NorM_like"/>
    <property type="match status" value="1"/>
</dbReference>
<dbReference type="InterPro" id="IPR048279">
    <property type="entry name" value="MdtK-like"/>
</dbReference>
<protein>
    <recommendedName>
        <fullName evidence="4">Probable multidrug resistance protein NorM</fullName>
    </recommendedName>
    <alternativeName>
        <fullName evidence="12">Multidrug-efflux transporter</fullName>
    </alternativeName>
</protein>
<dbReference type="PANTHER" id="PTHR43298:SF2">
    <property type="entry name" value="FMN_FAD EXPORTER YEEO-RELATED"/>
    <property type="match status" value="1"/>
</dbReference>
<name>A0ABW3D8P5_9BACL</name>
<feature type="transmembrane region" description="Helical" evidence="13">
    <location>
        <begin position="162"/>
        <end position="182"/>
    </location>
</feature>
<evidence type="ECO:0000256" key="13">
    <source>
        <dbReference type="SAM" id="Phobius"/>
    </source>
</evidence>
<evidence type="ECO:0000256" key="7">
    <source>
        <dbReference type="ARBA" id="ARBA00022475"/>
    </source>
</evidence>
<comment type="caution">
    <text evidence="14">The sequence shown here is derived from an EMBL/GenBank/DDBJ whole genome shotgun (WGS) entry which is preliminary data.</text>
</comment>
<evidence type="ECO:0000256" key="2">
    <source>
        <dbReference type="ARBA" id="ARBA00004651"/>
    </source>
</evidence>
<reference evidence="15" key="1">
    <citation type="journal article" date="2019" name="Int. J. Syst. Evol. Microbiol.">
        <title>The Global Catalogue of Microorganisms (GCM) 10K type strain sequencing project: providing services to taxonomists for standard genome sequencing and annotation.</title>
        <authorList>
            <consortium name="The Broad Institute Genomics Platform"/>
            <consortium name="The Broad Institute Genome Sequencing Center for Infectious Disease"/>
            <person name="Wu L."/>
            <person name="Ma J."/>
        </authorList>
    </citation>
    <scope>NUCLEOTIDE SEQUENCE [LARGE SCALE GENOMIC DNA]</scope>
    <source>
        <strain evidence="15">CCUG 57263</strain>
    </source>
</reference>
<keyword evidence="15" id="KW-1185">Reference proteome</keyword>
<gene>
    <name evidence="14" type="ORF">ACFQ03_11775</name>
</gene>
<comment type="function">
    <text evidence="1">Multidrug efflux pump.</text>
</comment>
<evidence type="ECO:0000256" key="1">
    <source>
        <dbReference type="ARBA" id="ARBA00003408"/>
    </source>
</evidence>
<evidence type="ECO:0000256" key="12">
    <source>
        <dbReference type="ARBA" id="ARBA00031636"/>
    </source>
</evidence>
<dbReference type="Proteomes" id="UP001597120">
    <property type="component" value="Unassembled WGS sequence"/>
</dbReference>
<evidence type="ECO:0000256" key="9">
    <source>
        <dbReference type="ARBA" id="ARBA00022989"/>
    </source>
</evidence>
<dbReference type="EMBL" id="JBHTIU010000036">
    <property type="protein sequence ID" value="MFD0869832.1"/>
    <property type="molecule type" value="Genomic_DNA"/>
</dbReference>
<dbReference type="RefSeq" id="WP_379288282.1">
    <property type="nucleotide sequence ID" value="NZ_JBHTIU010000036.1"/>
</dbReference>
<dbReference type="PIRSF" id="PIRSF006603">
    <property type="entry name" value="DinF"/>
    <property type="match status" value="1"/>
</dbReference>
<keyword evidence="8 13" id="KW-0812">Transmembrane</keyword>
<feature type="transmembrane region" description="Helical" evidence="13">
    <location>
        <begin position="359"/>
        <end position="377"/>
    </location>
</feature>